<evidence type="ECO:0000256" key="3">
    <source>
        <dbReference type="ARBA" id="ARBA00022840"/>
    </source>
</evidence>
<reference evidence="5 6" key="1">
    <citation type="journal article" date="2015" name="Genome Announc.">
        <title>Genome Sequence of Corynebacterium ulcerans Strain FRC11.</title>
        <authorList>
            <person name="Benevides Lde J."/>
            <person name="Viana M.V."/>
            <person name="Mariano D.C."/>
            <person name="Rocha Fde S."/>
            <person name="Bagano P.C."/>
            <person name="Folador E.L."/>
            <person name="Pereira F.L."/>
            <person name="Dorella F.A."/>
            <person name="Leal C.A."/>
            <person name="Carvalho A.F."/>
            <person name="Soares Sde C."/>
            <person name="Carneiro A."/>
            <person name="Ramos R."/>
            <person name="Badell-Ocando E."/>
            <person name="Guiso N."/>
            <person name="Silva A."/>
            <person name="Figueiredo H."/>
            <person name="Azevedo V."/>
            <person name="Guimaraes L.C."/>
        </authorList>
    </citation>
    <scope>NUCLEOTIDE SEQUENCE [LARGE SCALE GENOMIC DNA]</scope>
    <source>
        <strain evidence="6">FRC0011</strain>
    </source>
</reference>
<dbReference type="InterPro" id="IPR017871">
    <property type="entry name" value="ABC_transporter-like_CS"/>
</dbReference>
<gene>
    <name evidence="5" type="ORF">CulFRC11_1636</name>
</gene>
<dbReference type="PANTHER" id="PTHR24220:SF685">
    <property type="entry name" value="ABC TRANSPORTER RELATED"/>
    <property type="match status" value="1"/>
</dbReference>
<dbReference type="PROSITE" id="PS00211">
    <property type="entry name" value="ABC_TRANSPORTER_1"/>
    <property type="match status" value="1"/>
</dbReference>
<dbReference type="PROSITE" id="PS50893">
    <property type="entry name" value="ABC_TRANSPORTER_2"/>
    <property type="match status" value="1"/>
</dbReference>
<evidence type="ECO:0000256" key="1">
    <source>
        <dbReference type="ARBA" id="ARBA00022448"/>
    </source>
</evidence>
<dbReference type="InterPro" id="IPR003593">
    <property type="entry name" value="AAA+_ATPase"/>
</dbReference>
<dbReference type="RefSeq" id="WP_031270473.1">
    <property type="nucleotide sequence ID" value="NZ_CP009622.1"/>
</dbReference>
<dbReference type="InterPro" id="IPR027417">
    <property type="entry name" value="P-loop_NTPase"/>
</dbReference>
<evidence type="ECO:0000313" key="6">
    <source>
        <dbReference type="Proteomes" id="UP000029910"/>
    </source>
</evidence>
<dbReference type="Pfam" id="PF00005">
    <property type="entry name" value="ABC_tran"/>
    <property type="match status" value="1"/>
</dbReference>
<protein>
    <submittedName>
        <fullName evidence="5">ABC transporter ATP-binding protein</fullName>
    </submittedName>
</protein>
<evidence type="ECO:0000259" key="4">
    <source>
        <dbReference type="PROSITE" id="PS50893"/>
    </source>
</evidence>
<dbReference type="SMART" id="SM00382">
    <property type="entry name" value="AAA"/>
    <property type="match status" value="1"/>
</dbReference>
<keyword evidence="3 5" id="KW-0067">ATP-binding</keyword>
<dbReference type="InterPro" id="IPR017911">
    <property type="entry name" value="MacB-like_ATP-bd"/>
</dbReference>
<keyword evidence="6" id="KW-1185">Reference proteome</keyword>
<organism evidence="5 6">
    <name type="scientific">Corynebacterium ramonii</name>
    <dbReference type="NCBI Taxonomy" id="3026968"/>
    <lineage>
        <taxon>Bacteria</taxon>
        <taxon>Bacillati</taxon>
        <taxon>Actinomycetota</taxon>
        <taxon>Actinomycetes</taxon>
        <taxon>Mycobacteriales</taxon>
        <taxon>Corynebacteriaceae</taxon>
        <taxon>Corynebacterium</taxon>
    </lineage>
</organism>
<dbReference type="EMBL" id="CP009622">
    <property type="protein sequence ID" value="AIU33201.1"/>
    <property type="molecule type" value="Genomic_DNA"/>
</dbReference>
<proteinExistence type="predicted"/>
<keyword evidence="1" id="KW-0813">Transport</keyword>
<dbReference type="Proteomes" id="UP000029910">
    <property type="component" value="Chromosome"/>
</dbReference>
<dbReference type="GO" id="GO:0005524">
    <property type="term" value="F:ATP binding"/>
    <property type="evidence" value="ECO:0007669"/>
    <property type="project" value="UniProtKB-KW"/>
</dbReference>
<sequence length="245" mass="26028">MNRPLLVTTGVKKHFGSGSQRIDVLRGVDVDAYPGEFVAIVGKSGSGKSTLLYCLCGLHQADEGHIRLGEHDITGASRAQLASIRRATMSFIFQDLNLISALNVSDNVRLPSQLAGKRVSKKEVDNVLEQVGLPGVGKKHPHQLSGGQRQRVAIARSLLRRPPLLFADEPTGSLDVTSSSTVMDLLRGVTSAGTSLVMVTHDLDIAASADRVIVLENGHNSAVLNAPSSAELFARIHGQTADKGV</sequence>
<dbReference type="SUPFAM" id="SSF52540">
    <property type="entry name" value="P-loop containing nucleoside triphosphate hydrolases"/>
    <property type="match status" value="1"/>
</dbReference>
<evidence type="ECO:0000256" key="2">
    <source>
        <dbReference type="ARBA" id="ARBA00022741"/>
    </source>
</evidence>
<dbReference type="Gene3D" id="3.40.50.300">
    <property type="entry name" value="P-loop containing nucleotide triphosphate hydrolases"/>
    <property type="match status" value="1"/>
</dbReference>
<dbReference type="PANTHER" id="PTHR24220">
    <property type="entry name" value="IMPORT ATP-BINDING PROTEIN"/>
    <property type="match status" value="1"/>
</dbReference>
<dbReference type="InterPro" id="IPR015854">
    <property type="entry name" value="ABC_transpr_LolD-like"/>
</dbReference>
<evidence type="ECO:0000313" key="5">
    <source>
        <dbReference type="EMBL" id="AIU33201.1"/>
    </source>
</evidence>
<keyword evidence="2" id="KW-0547">Nucleotide-binding</keyword>
<dbReference type="InterPro" id="IPR003439">
    <property type="entry name" value="ABC_transporter-like_ATP-bd"/>
</dbReference>
<dbReference type="CDD" id="cd03255">
    <property type="entry name" value="ABC_MJ0796_LolCDE_FtsE"/>
    <property type="match status" value="1"/>
</dbReference>
<accession>A0ABM5RT75</accession>
<name>A0ABM5RT75_9CORY</name>
<feature type="domain" description="ABC transporter" evidence="4">
    <location>
        <begin position="6"/>
        <end position="242"/>
    </location>
</feature>